<evidence type="ECO:0000313" key="2">
    <source>
        <dbReference type="Proteomes" id="UP000535890"/>
    </source>
</evidence>
<keyword evidence="2" id="KW-1185">Reference proteome</keyword>
<reference evidence="1 2" key="1">
    <citation type="submission" date="2020-07" db="EMBL/GenBank/DDBJ databases">
        <title>Sequencing the genomes of 1000 actinobacteria strains.</title>
        <authorList>
            <person name="Klenk H.-P."/>
        </authorList>
    </citation>
    <scope>NUCLEOTIDE SEQUENCE [LARGE SCALE GENOMIC DNA]</scope>
    <source>
        <strain evidence="1 2">DSM 45772</strain>
    </source>
</reference>
<comment type="caution">
    <text evidence="1">The sequence shown here is derived from an EMBL/GenBank/DDBJ whole genome shotgun (WGS) entry which is preliminary data.</text>
</comment>
<proteinExistence type="predicted"/>
<dbReference type="RefSeq" id="WP_179792101.1">
    <property type="nucleotide sequence ID" value="NZ_BAABHP010000012.1"/>
</dbReference>
<dbReference type="Proteomes" id="UP000535890">
    <property type="component" value="Unassembled WGS sequence"/>
</dbReference>
<sequence>MTDAVPRTVEVAVFAVVRSLVVAVLVFLGVLVGAPSALAEPPEICGPSTPEDQVVRVFARGEETSDLLCGNRYYGFRRIDWGAVSLDAIARTLADPTSSVYDERSATWTLTGAAVVVITVARGQVITARAA</sequence>
<protein>
    <submittedName>
        <fullName evidence="1">Uncharacterized protein</fullName>
    </submittedName>
</protein>
<organism evidence="1 2">
    <name type="scientific">Actinomycetospora corticicola</name>
    <dbReference type="NCBI Taxonomy" id="663602"/>
    <lineage>
        <taxon>Bacteria</taxon>
        <taxon>Bacillati</taxon>
        <taxon>Actinomycetota</taxon>
        <taxon>Actinomycetes</taxon>
        <taxon>Pseudonocardiales</taxon>
        <taxon>Pseudonocardiaceae</taxon>
        <taxon>Actinomycetospora</taxon>
    </lineage>
</organism>
<evidence type="ECO:0000313" key="1">
    <source>
        <dbReference type="EMBL" id="NYD34115.1"/>
    </source>
</evidence>
<name>A0A7Y9DRE0_9PSEU</name>
<dbReference type="AlphaFoldDB" id="A0A7Y9DRE0"/>
<accession>A0A7Y9DRE0</accession>
<dbReference type="EMBL" id="JACCBN010000001">
    <property type="protein sequence ID" value="NYD34115.1"/>
    <property type="molecule type" value="Genomic_DNA"/>
</dbReference>
<gene>
    <name evidence="1" type="ORF">BJ983_000217</name>
</gene>